<dbReference type="FunFam" id="3.30.160.60:FF:002239">
    <property type="entry name" value="Zinc finger protein 226"/>
    <property type="match status" value="1"/>
</dbReference>
<dbReference type="InterPro" id="IPR036236">
    <property type="entry name" value="Znf_C2H2_sf"/>
</dbReference>
<feature type="domain" description="C2H2-type" evidence="13">
    <location>
        <begin position="531"/>
        <end position="558"/>
    </location>
</feature>
<evidence type="ECO:0000256" key="9">
    <source>
        <dbReference type="ARBA" id="ARBA00023163"/>
    </source>
</evidence>
<dbReference type="PANTHER" id="PTHR24384:SF189">
    <property type="entry name" value="C2H2-TYPE DOMAIN-CONTAINING PROTEIN-RELATED"/>
    <property type="match status" value="1"/>
</dbReference>
<dbReference type="EnsemblMetazoa" id="BGLB003885-RB">
    <property type="protein sequence ID" value="BGLB003885-PB"/>
    <property type="gene ID" value="BGLB003885"/>
</dbReference>
<feature type="domain" description="C2H2-type" evidence="13">
    <location>
        <begin position="503"/>
        <end position="530"/>
    </location>
</feature>
<dbReference type="SUPFAM" id="SSF57667">
    <property type="entry name" value="beta-beta-alpha zinc fingers"/>
    <property type="match status" value="7"/>
</dbReference>
<evidence type="ECO:0000313" key="14">
    <source>
        <dbReference type="EnsemblMetazoa" id="BGLB003885-PB"/>
    </source>
</evidence>
<keyword evidence="16" id="KW-1185">Reference proteome</keyword>
<evidence type="ECO:0000313" key="16">
    <source>
        <dbReference type="Proteomes" id="UP001165740"/>
    </source>
</evidence>
<feature type="domain" description="C2H2-type" evidence="13">
    <location>
        <begin position="475"/>
        <end position="502"/>
    </location>
</feature>
<feature type="domain" description="C2H2-type" evidence="13">
    <location>
        <begin position="419"/>
        <end position="446"/>
    </location>
</feature>
<evidence type="ECO:0000256" key="6">
    <source>
        <dbReference type="ARBA" id="ARBA00022833"/>
    </source>
</evidence>
<feature type="domain" description="C2H2-type" evidence="13">
    <location>
        <begin position="616"/>
        <end position="643"/>
    </location>
</feature>
<dbReference type="GO" id="GO:0045892">
    <property type="term" value="P:negative regulation of DNA-templated transcription"/>
    <property type="evidence" value="ECO:0007669"/>
    <property type="project" value="UniProtKB-ARBA"/>
</dbReference>
<dbReference type="KEGG" id="bgt:106057994"/>
<keyword evidence="10" id="KW-0539">Nucleus</keyword>
<keyword evidence="4" id="KW-0677">Repeat</keyword>
<organism evidence="14 15">
    <name type="scientific">Biomphalaria glabrata</name>
    <name type="common">Bloodfluke planorb</name>
    <name type="synonym">Freshwater snail</name>
    <dbReference type="NCBI Taxonomy" id="6526"/>
    <lineage>
        <taxon>Eukaryota</taxon>
        <taxon>Metazoa</taxon>
        <taxon>Spiralia</taxon>
        <taxon>Lophotrochozoa</taxon>
        <taxon>Mollusca</taxon>
        <taxon>Gastropoda</taxon>
        <taxon>Heterobranchia</taxon>
        <taxon>Euthyneura</taxon>
        <taxon>Panpulmonata</taxon>
        <taxon>Hygrophila</taxon>
        <taxon>Lymnaeoidea</taxon>
        <taxon>Planorbidae</taxon>
        <taxon>Biomphalaria</taxon>
    </lineage>
</organism>
<feature type="domain" description="C2H2-type" evidence="13">
    <location>
        <begin position="587"/>
        <end position="614"/>
    </location>
</feature>
<protein>
    <submittedName>
        <fullName evidence="17 18">Zinc finger protein 737-like</fullName>
    </submittedName>
</protein>
<dbReference type="FunFam" id="3.30.160.60:FF:000193">
    <property type="entry name" value="Zinc finger protein 300"/>
    <property type="match status" value="1"/>
</dbReference>
<dbReference type="FunFam" id="3.30.160.60:FF:000446">
    <property type="entry name" value="Zinc finger protein"/>
    <property type="match status" value="1"/>
</dbReference>
<keyword evidence="7" id="KW-0805">Transcription regulation</keyword>
<dbReference type="GeneID" id="106057994"/>
<reference evidence="17 18" key="2">
    <citation type="submission" date="2025-04" db="UniProtKB">
        <authorList>
            <consortium name="RefSeq"/>
        </authorList>
    </citation>
    <scope>IDENTIFICATION</scope>
</reference>
<reference evidence="14" key="1">
    <citation type="submission" date="2020-05" db="UniProtKB">
        <authorList>
            <consortium name="EnsemblMetazoa"/>
        </authorList>
    </citation>
    <scope>IDENTIFICATION</scope>
    <source>
        <strain evidence="14">BB02</strain>
    </source>
</reference>
<dbReference type="RefSeq" id="XP_013070815.1">
    <property type="nucleotide sequence ID" value="XM_013215361.2"/>
</dbReference>
<comment type="subcellular location">
    <subcellularLocation>
        <location evidence="1">Nucleus</location>
    </subcellularLocation>
</comment>
<feature type="domain" description="C2H2-type" evidence="13">
    <location>
        <begin position="643"/>
        <end position="670"/>
    </location>
</feature>
<proteinExistence type="inferred from homology"/>
<dbReference type="RefSeq" id="XP_013070816.1">
    <property type="nucleotide sequence ID" value="XM_013215362.2"/>
</dbReference>
<dbReference type="InterPro" id="IPR013087">
    <property type="entry name" value="Znf_C2H2_type"/>
</dbReference>
<dbReference type="OrthoDB" id="3156061at2759"/>
<feature type="domain" description="C2H2-type" evidence="13">
    <location>
        <begin position="391"/>
        <end position="418"/>
    </location>
</feature>
<evidence type="ECO:0000256" key="1">
    <source>
        <dbReference type="ARBA" id="ARBA00004123"/>
    </source>
</evidence>
<name>A0A2C9JKP4_BIOGL</name>
<dbReference type="GO" id="GO:0000978">
    <property type="term" value="F:RNA polymerase II cis-regulatory region sequence-specific DNA binding"/>
    <property type="evidence" value="ECO:0007669"/>
    <property type="project" value="TreeGrafter"/>
</dbReference>
<feature type="compositionally biased region" description="Basic and acidic residues" evidence="12">
    <location>
        <begin position="1"/>
        <end position="15"/>
    </location>
</feature>
<dbReference type="InterPro" id="IPR050752">
    <property type="entry name" value="C2H2-ZF_domain"/>
</dbReference>
<dbReference type="STRING" id="6526.A0A2C9JKP4"/>
<evidence type="ECO:0000256" key="3">
    <source>
        <dbReference type="ARBA" id="ARBA00022723"/>
    </source>
</evidence>
<dbReference type="Pfam" id="PF00096">
    <property type="entry name" value="zf-C2H2"/>
    <property type="match status" value="6"/>
</dbReference>
<accession>A0A2C9JKP4</accession>
<evidence type="ECO:0000256" key="7">
    <source>
        <dbReference type="ARBA" id="ARBA00023015"/>
    </source>
</evidence>
<dbReference type="FunFam" id="3.30.160.60:FF:000690">
    <property type="entry name" value="Zinc finger protein 354C"/>
    <property type="match status" value="1"/>
</dbReference>
<dbReference type="VEuPathDB" id="VectorBase:BGLAX_046858"/>
<feature type="region of interest" description="Disordered" evidence="12">
    <location>
        <begin position="1"/>
        <end position="23"/>
    </location>
</feature>
<evidence type="ECO:0000256" key="2">
    <source>
        <dbReference type="ARBA" id="ARBA00006991"/>
    </source>
</evidence>
<keyword evidence="6" id="KW-0862">Zinc</keyword>
<dbReference type="PROSITE" id="PS50157">
    <property type="entry name" value="ZINC_FINGER_C2H2_2"/>
    <property type="match status" value="12"/>
</dbReference>
<evidence type="ECO:0000256" key="8">
    <source>
        <dbReference type="ARBA" id="ARBA00023125"/>
    </source>
</evidence>
<dbReference type="FunFam" id="3.30.160.60:FF:002343">
    <property type="entry name" value="Zinc finger protein 33A"/>
    <property type="match status" value="1"/>
</dbReference>
<evidence type="ECO:0000256" key="4">
    <source>
        <dbReference type="ARBA" id="ARBA00022737"/>
    </source>
</evidence>
<evidence type="ECO:0000256" key="5">
    <source>
        <dbReference type="ARBA" id="ARBA00022771"/>
    </source>
</evidence>
<dbReference type="EnsemblMetazoa" id="BGLB003885-RC">
    <property type="protein sequence ID" value="BGLB003885-PC"/>
    <property type="gene ID" value="BGLB003885"/>
</dbReference>
<evidence type="ECO:0000259" key="13">
    <source>
        <dbReference type="PROSITE" id="PS50157"/>
    </source>
</evidence>
<keyword evidence="5 11" id="KW-0863">Zinc-finger</keyword>
<dbReference type="GO" id="GO:0000981">
    <property type="term" value="F:DNA-binding transcription factor activity, RNA polymerase II-specific"/>
    <property type="evidence" value="ECO:0007669"/>
    <property type="project" value="TreeGrafter"/>
</dbReference>
<sequence length="736" mass="83420">MADNMGHHSSSDNKGHHFGPGLLANQFPLHPRVDSLMAKSASHGQQHLLRPDLRHELDIVNQSIGVCLDGKQRLNAQIEHEHISEGSSSGGTAFQSVEPLSLLARGDALMTKNQGHSQQSRGELRHDIDMVNQSLGGCLDGNSKSRLSTQIDHKHINESSSSGTAFQPVEPLSLMSRGDGIMSKGGNPTQQHRGEIRHEMDIVNQSLGGCLDANSSKQRLTSQLEHGQINEPSTSGGNSFQSVEPISLLARGEALIKTASHSQQHRGELRHEMDMVNQGMAGCLDNGGGGKQRLNSQMDHEHLNEPSTSGTSSFQAVKPPHDMNDYFMYIGNNKMNVETLYGNRNNEFAIEKEQVNKSVATDDDDALYNAVFKSNMSTPSLQDDIPLDKIYKCELCSKIFSNSFFLRQHTLFHTGDKQFVCGTCGHKCFYKSQLKEHERTHTGEKPHKCHICETGFARKDALKRHLRSHMDEKPYKCDICEKEFKHKPYLQIHKKIHTGERPHKCEICEKMFSRIESLKRHRISHIKDKAYPCNYCDKSFKCLTYLHNHTQNHTGQKLYGCDLCEKKFKYPALLKKHKMKHTGERPFHCDLCEKGYFTATELKIHKMNHAATDPPFQCEFCGKGFHMNDIFQAHVRTHTGERLKCRYCDNTFTQQSSLHAHERMHTGDKPYMCSTCGVTYTQLSSYNAHIQTHIGEMPYKCEPCGRRYQHYASFRYHQNVCAFYNPPVPKQNADPC</sequence>
<evidence type="ECO:0000313" key="15">
    <source>
        <dbReference type="Proteomes" id="UP000076420"/>
    </source>
</evidence>
<dbReference type="Proteomes" id="UP001165740">
    <property type="component" value="Chromosome 18"/>
</dbReference>
<feature type="domain" description="C2H2-type" evidence="13">
    <location>
        <begin position="671"/>
        <end position="698"/>
    </location>
</feature>
<dbReference type="GO" id="GO:0008270">
    <property type="term" value="F:zinc ion binding"/>
    <property type="evidence" value="ECO:0007669"/>
    <property type="project" value="UniProtKB-KW"/>
</dbReference>
<evidence type="ECO:0000313" key="17">
    <source>
        <dbReference type="RefSeq" id="XP_013070815.1"/>
    </source>
</evidence>
<dbReference type="SMART" id="SM00355">
    <property type="entry name" value="ZnF_C2H2"/>
    <property type="match status" value="12"/>
</dbReference>
<gene>
    <name evidence="14" type="primary">106057994</name>
    <name evidence="17 18" type="synonym">LOC106057994</name>
</gene>
<evidence type="ECO:0000313" key="18">
    <source>
        <dbReference type="RefSeq" id="XP_013070816.1"/>
    </source>
</evidence>
<keyword evidence="9" id="KW-0804">Transcription</keyword>
<keyword evidence="8" id="KW-0238">DNA-binding</keyword>
<dbReference type="AlphaFoldDB" id="A0A2C9JKP4"/>
<dbReference type="VEuPathDB" id="VectorBase:BGLB003885"/>
<feature type="domain" description="C2H2-type" evidence="13">
    <location>
        <begin position="699"/>
        <end position="726"/>
    </location>
</feature>
<evidence type="ECO:0000256" key="10">
    <source>
        <dbReference type="ARBA" id="ARBA00023242"/>
    </source>
</evidence>
<dbReference type="GO" id="GO:0005634">
    <property type="term" value="C:nucleus"/>
    <property type="evidence" value="ECO:0007669"/>
    <property type="project" value="UniProtKB-SubCell"/>
</dbReference>
<feature type="domain" description="C2H2-type" evidence="13">
    <location>
        <begin position="559"/>
        <end position="586"/>
    </location>
</feature>
<evidence type="ECO:0000256" key="11">
    <source>
        <dbReference type="PROSITE-ProRule" id="PRU00042"/>
    </source>
</evidence>
<feature type="domain" description="C2H2-type" evidence="13">
    <location>
        <begin position="447"/>
        <end position="474"/>
    </location>
</feature>
<dbReference type="Gene3D" id="3.30.160.60">
    <property type="entry name" value="Classic Zinc Finger"/>
    <property type="match status" value="12"/>
</dbReference>
<dbReference type="FunFam" id="3.30.160.60:FF:000100">
    <property type="entry name" value="Zinc finger 45-like"/>
    <property type="match status" value="1"/>
</dbReference>
<dbReference type="PROSITE" id="PS00028">
    <property type="entry name" value="ZINC_FINGER_C2H2_1"/>
    <property type="match status" value="11"/>
</dbReference>
<keyword evidence="3" id="KW-0479">Metal-binding</keyword>
<comment type="similarity">
    <text evidence="2">Belongs to the krueppel C2H2-type zinc-finger protein family.</text>
</comment>
<dbReference type="Proteomes" id="UP000076420">
    <property type="component" value="Unassembled WGS sequence"/>
</dbReference>
<evidence type="ECO:0000256" key="12">
    <source>
        <dbReference type="SAM" id="MobiDB-lite"/>
    </source>
</evidence>
<dbReference type="PANTHER" id="PTHR24384">
    <property type="entry name" value="FINGER PUTATIVE TRANSCRIPTION FACTOR FAMILY-RELATED"/>
    <property type="match status" value="1"/>
</dbReference>